<dbReference type="SUPFAM" id="SSF89372">
    <property type="entry name" value="Fucose-specific lectin"/>
    <property type="match status" value="1"/>
</dbReference>
<keyword evidence="5" id="KW-1185">Reference proteome</keyword>
<accession>A0AA40DHQ2</accession>
<feature type="signal peptide" evidence="3">
    <location>
        <begin position="1"/>
        <end position="21"/>
    </location>
</feature>
<organism evidence="4 5">
    <name type="scientific">Lasiosphaeria miniovina</name>
    <dbReference type="NCBI Taxonomy" id="1954250"/>
    <lineage>
        <taxon>Eukaryota</taxon>
        <taxon>Fungi</taxon>
        <taxon>Dikarya</taxon>
        <taxon>Ascomycota</taxon>
        <taxon>Pezizomycotina</taxon>
        <taxon>Sordariomycetes</taxon>
        <taxon>Sordariomycetidae</taxon>
        <taxon>Sordariales</taxon>
        <taxon>Lasiosphaeriaceae</taxon>
        <taxon>Lasiosphaeria</taxon>
    </lineage>
</organism>
<gene>
    <name evidence="4" type="ORF">B0T26DRAFT_505543</name>
</gene>
<reference evidence="4" key="1">
    <citation type="submission" date="2023-06" db="EMBL/GenBank/DDBJ databases">
        <title>Genome-scale phylogeny and comparative genomics of the fungal order Sordariales.</title>
        <authorList>
            <consortium name="Lawrence Berkeley National Laboratory"/>
            <person name="Hensen N."/>
            <person name="Bonometti L."/>
            <person name="Westerberg I."/>
            <person name="Brannstrom I.O."/>
            <person name="Guillou S."/>
            <person name="Cros-Aarteil S."/>
            <person name="Calhoun S."/>
            <person name="Haridas S."/>
            <person name="Kuo A."/>
            <person name="Mondo S."/>
            <person name="Pangilinan J."/>
            <person name="Riley R."/>
            <person name="LaButti K."/>
            <person name="Andreopoulos B."/>
            <person name="Lipzen A."/>
            <person name="Chen C."/>
            <person name="Yanf M."/>
            <person name="Daum C."/>
            <person name="Ng V."/>
            <person name="Clum A."/>
            <person name="Steindorff A."/>
            <person name="Ohm R."/>
            <person name="Martin F."/>
            <person name="Silar P."/>
            <person name="Natvig D."/>
            <person name="Lalanne C."/>
            <person name="Gautier V."/>
            <person name="Ament-velasquez S.L."/>
            <person name="Kruys A."/>
            <person name="Hutchinson M.I."/>
            <person name="Powell A.J."/>
            <person name="Barry K."/>
            <person name="Miller A.N."/>
            <person name="Grigoriev I.V."/>
            <person name="Debuchy R."/>
            <person name="Gladieux P."/>
            <person name="Thoren M.H."/>
            <person name="Johannesson H."/>
        </authorList>
    </citation>
    <scope>NUCLEOTIDE SEQUENCE</scope>
    <source>
        <strain evidence="4">SMH2392-1A</strain>
    </source>
</reference>
<name>A0AA40DHQ2_9PEZI</name>
<dbReference type="RefSeq" id="XP_060290424.1">
    <property type="nucleotide sequence ID" value="XM_060435388.1"/>
</dbReference>
<dbReference type="Proteomes" id="UP001172101">
    <property type="component" value="Unassembled WGS sequence"/>
</dbReference>
<dbReference type="Gene3D" id="2.120.10.70">
    <property type="entry name" value="Fucose-specific lectin"/>
    <property type="match status" value="2"/>
</dbReference>
<evidence type="ECO:0000256" key="3">
    <source>
        <dbReference type="SAM" id="SignalP"/>
    </source>
</evidence>
<dbReference type="EMBL" id="JAUIRO010000008">
    <property type="protein sequence ID" value="KAK0703565.1"/>
    <property type="molecule type" value="Genomic_DNA"/>
</dbReference>
<feature type="compositionally biased region" description="Low complexity" evidence="1">
    <location>
        <begin position="532"/>
        <end position="554"/>
    </location>
</feature>
<feature type="compositionally biased region" description="Polar residues" evidence="1">
    <location>
        <begin position="358"/>
        <end position="371"/>
    </location>
</feature>
<dbReference type="GeneID" id="85318658"/>
<protein>
    <recommendedName>
        <fullName evidence="6">Fucose-specific lectin</fullName>
    </recommendedName>
</protein>
<feature type="region of interest" description="Disordered" evidence="1">
    <location>
        <begin position="519"/>
        <end position="568"/>
    </location>
</feature>
<evidence type="ECO:0000256" key="2">
    <source>
        <dbReference type="SAM" id="Phobius"/>
    </source>
</evidence>
<feature type="transmembrane region" description="Helical" evidence="2">
    <location>
        <begin position="396"/>
        <end position="419"/>
    </location>
</feature>
<evidence type="ECO:0000313" key="4">
    <source>
        <dbReference type="EMBL" id="KAK0703565.1"/>
    </source>
</evidence>
<evidence type="ECO:0000313" key="5">
    <source>
        <dbReference type="Proteomes" id="UP001172101"/>
    </source>
</evidence>
<sequence length="585" mass="64200">MAFSVIKKLLVLAAAVSPAQAAIAAWWNGIAPQIILQNQTTGQIRYSACNSYGQPVYSYTDSSFLSLNVKARNDTPLAGSGYWDTKKTIASIYYLDEFNNIVNALFNCNMATGLFTRVGTWNISAEAPSVNNNTGLSALLLGSTGGYRLYFHDRDMAINEIGYTPTTGWKWNGIVNRAVQSSPAIHAAFSSQNNISVVAPFDDNNIGVTRFSKDSLWRLSTFPKPLNGNVITNLANVSIAINQTVPANFSLSAYYGKPRGIGISIDHVYSRFVYYIGNDTNLYQLSSKNWVWSPQTNQSNAFWPKADSPNAELAVASDFNTDMVRIYYTVKNQLTEVKYDNGAWKAWSPVAGPRVAVTTTSTPEPPANTTIAKPATDTPEPTAPPSEAGLSKGAQAGIGVGVSLGVIALIAFGAACILLRRKRDPETPVGALVDPDAPVPPYNPHPQYNPPFDSPISQSVSPVYDNNFMWEKNLPPTPQPIPIDRPVYQLDPANHPTEMYAPQRPLYELPEHSYSHELMGSGQAQYPVSRESSQCSPEYSPQQSPQQSPQKSPSRLYQQEHAGEHMPQHIPQHIYHQMGQQGHQF</sequence>
<keyword evidence="2" id="KW-0472">Membrane</keyword>
<comment type="caution">
    <text evidence="4">The sequence shown here is derived from an EMBL/GenBank/DDBJ whole genome shotgun (WGS) entry which is preliminary data.</text>
</comment>
<keyword evidence="3" id="KW-0732">Signal</keyword>
<dbReference type="AlphaFoldDB" id="A0AA40DHQ2"/>
<keyword evidence="2" id="KW-0812">Transmembrane</keyword>
<proteinExistence type="predicted"/>
<feature type="chain" id="PRO_5041213948" description="Fucose-specific lectin" evidence="3">
    <location>
        <begin position="22"/>
        <end position="585"/>
    </location>
</feature>
<keyword evidence="2" id="KW-1133">Transmembrane helix</keyword>
<evidence type="ECO:0008006" key="6">
    <source>
        <dbReference type="Google" id="ProtNLM"/>
    </source>
</evidence>
<evidence type="ECO:0000256" key="1">
    <source>
        <dbReference type="SAM" id="MobiDB-lite"/>
    </source>
</evidence>
<feature type="region of interest" description="Disordered" evidence="1">
    <location>
        <begin position="358"/>
        <end position="390"/>
    </location>
</feature>